<feature type="chain" id="PRO_5046778355" evidence="2">
    <location>
        <begin position="23"/>
        <end position="308"/>
    </location>
</feature>
<proteinExistence type="predicted"/>
<dbReference type="EMBL" id="JAGINX010000001">
    <property type="protein sequence ID" value="MBP2319498.1"/>
    <property type="molecule type" value="Genomic_DNA"/>
</dbReference>
<protein>
    <submittedName>
        <fullName evidence="3">Uncharacterized protein</fullName>
    </submittedName>
</protein>
<comment type="caution">
    <text evidence="3">The sequence shown here is derived from an EMBL/GenBank/DDBJ whole genome shotgun (WGS) entry which is preliminary data.</text>
</comment>
<reference evidence="3 4" key="1">
    <citation type="submission" date="2021-03" db="EMBL/GenBank/DDBJ databases">
        <title>Sequencing the genomes of 1000 actinobacteria strains.</title>
        <authorList>
            <person name="Klenk H.-P."/>
        </authorList>
    </citation>
    <scope>NUCLEOTIDE SEQUENCE [LARGE SCALE GENOMIC DNA]</scope>
    <source>
        <strain evidence="3 4">DSM 12544</strain>
    </source>
</reference>
<evidence type="ECO:0000313" key="3">
    <source>
        <dbReference type="EMBL" id="MBP2319498.1"/>
    </source>
</evidence>
<name>A0ABS4T504_9MICC</name>
<feature type="signal peptide" evidence="2">
    <location>
        <begin position="1"/>
        <end position="22"/>
    </location>
</feature>
<dbReference type="RefSeq" id="WP_210050955.1">
    <property type="nucleotide sequence ID" value="NZ_JAGINX010000001.1"/>
</dbReference>
<dbReference type="Proteomes" id="UP001519331">
    <property type="component" value="Unassembled WGS sequence"/>
</dbReference>
<sequence>MKNTKTITGLSLAALLALTACGDDNGNEETEAQEPENQAEENGTEEESEEESSEEDAEAVEAEIREVVEPFLDEQDQIELNQVEEEIGSAVSFYAATGRAHVSLRTAEGMNNMSRGLQLGQEVYNLIIDEVEAIEELNVHVQTAQSESTINEYAEVEESTSLDDVLEGEIQPIIDEEVGEGEPQFDGEEEITVFMQRFEDPEHLEEVGPEIAEIVFRELQGRELEISTGEFDDESGETIMEPLDVDSLEVALQSNGPEKFFITSDGTMTEMYGANEEGTEDLGWDYSGEGDGDTDDEDSEEDDDFFEN</sequence>
<dbReference type="PROSITE" id="PS51257">
    <property type="entry name" value="PROKAR_LIPOPROTEIN"/>
    <property type="match status" value="1"/>
</dbReference>
<evidence type="ECO:0000256" key="1">
    <source>
        <dbReference type="SAM" id="MobiDB-lite"/>
    </source>
</evidence>
<evidence type="ECO:0000256" key="2">
    <source>
        <dbReference type="SAM" id="SignalP"/>
    </source>
</evidence>
<accession>A0ABS4T504</accession>
<evidence type="ECO:0000313" key="4">
    <source>
        <dbReference type="Proteomes" id="UP001519331"/>
    </source>
</evidence>
<gene>
    <name evidence="3" type="ORF">JOF45_002517</name>
</gene>
<keyword evidence="4" id="KW-1185">Reference proteome</keyword>
<feature type="compositionally biased region" description="Acidic residues" evidence="1">
    <location>
        <begin position="25"/>
        <end position="60"/>
    </location>
</feature>
<feature type="region of interest" description="Disordered" evidence="1">
    <location>
        <begin position="22"/>
        <end position="60"/>
    </location>
</feature>
<feature type="compositionally biased region" description="Acidic residues" evidence="1">
    <location>
        <begin position="277"/>
        <end position="308"/>
    </location>
</feature>
<keyword evidence="2" id="KW-0732">Signal</keyword>
<feature type="region of interest" description="Disordered" evidence="1">
    <location>
        <begin position="274"/>
        <end position="308"/>
    </location>
</feature>
<organism evidence="3 4">
    <name type="scientific">Nesterenkonia lacusekhoensis</name>
    <dbReference type="NCBI Taxonomy" id="150832"/>
    <lineage>
        <taxon>Bacteria</taxon>
        <taxon>Bacillati</taxon>
        <taxon>Actinomycetota</taxon>
        <taxon>Actinomycetes</taxon>
        <taxon>Micrococcales</taxon>
        <taxon>Micrococcaceae</taxon>
        <taxon>Nesterenkonia</taxon>
    </lineage>
</organism>